<keyword evidence="3" id="KW-1185">Reference proteome</keyword>
<feature type="compositionally biased region" description="Low complexity" evidence="1">
    <location>
        <begin position="24"/>
        <end position="40"/>
    </location>
</feature>
<evidence type="ECO:0000313" key="2">
    <source>
        <dbReference type="EMBL" id="CCH34986.1"/>
    </source>
</evidence>
<organism evidence="2 3">
    <name type="scientific">Saccharothrix espanaensis (strain ATCC 51144 / DSM 44229 / JCM 9112 / NBRC 15066 / NRRL 15764)</name>
    <dbReference type="NCBI Taxonomy" id="1179773"/>
    <lineage>
        <taxon>Bacteria</taxon>
        <taxon>Bacillati</taxon>
        <taxon>Actinomycetota</taxon>
        <taxon>Actinomycetes</taxon>
        <taxon>Pseudonocardiales</taxon>
        <taxon>Pseudonocardiaceae</taxon>
        <taxon>Saccharothrix</taxon>
    </lineage>
</organism>
<name>K0K9G3_SACES</name>
<accession>K0K9G3</accession>
<feature type="compositionally biased region" description="Basic and acidic residues" evidence="1">
    <location>
        <begin position="1"/>
        <end position="21"/>
    </location>
</feature>
<proteinExistence type="predicted"/>
<dbReference type="EMBL" id="HE804045">
    <property type="protein sequence ID" value="CCH34986.1"/>
    <property type="molecule type" value="Genomic_DNA"/>
</dbReference>
<dbReference type="KEGG" id="sesp:BN6_77660"/>
<dbReference type="Proteomes" id="UP000006281">
    <property type="component" value="Chromosome"/>
</dbReference>
<dbReference type="PATRIC" id="fig|1179773.3.peg.7843"/>
<sequence length="124" mass="13974">MADHRGVPRHAGREPAEEDGRLSPTGRTWRGPLPGGPLRRSPAYDGGVRAADSARHPGRLSRWLRRFTTPSVDRMTIEPAIRERYLADLLRALRIMAARPPVKAREALVKLLQRLSDLSRRVRA</sequence>
<dbReference type="HOGENOM" id="CLU_2002258_0_0_11"/>
<evidence type="ECO:0000256" key="1">
    <source>
        <dbReference type="SAM" id="MobiDB-lite"/>
    </source>
</evidence>
<dbReference type="STRING" id="1179773.BN6_77660"/>
<feature type="region of interest" description="Disordered" evidence="1">
    <location>
        <begin position="1"/>
        <end position="53"/>
    </location>
</feature>
<gene>
    <name evidence="2" type="ordered locus">BN6_77660</name>
</gene>
<reference evidence="2 3" key="1">
    <citation type="journal article" date="2012" name="BMC Genomics">
        <title>Complete genome sequence of Saccharothrix espanaensis DSM 44229T and comparison to the other completely sequenced Pseudonocardiaceae.</title>
        <authorList>
            <person name="Strobel T."/>
            <person name="Al-Dilaimi A."/>
            <person name="Blom J."/>
            <person name="Gessner A."/>
            <person name="Kalinowski J."/>
            <person name="Luzhetska M."/>
            <person name="Puhler A."/>
            <person name="Szczepanowski R."/>
            <person name="Bechthold A."/>
            <person name="Ruckert C."/>
        </authorList>
    </citation>
    <scope>NUCLEOTIDE SEQUENCE [LARGE SCALE GENOMIC DNA]</scope>
    <source>
        <strain evidence="3">ATCC 51144 / DSM 44229 / JCM 9112 / NBRC 15066 / NRRL 15764</strain>
    </source>
</reference>
<protein>
    <submittedName>
        <fullName evidence="2">Uncharacterized protein</fullName>
    </submittedName>
</protein>
<dbReference type="AlphaFoldDB" id="K0K9G3"/>
<evidence type="ECO:0000313" key="3">
    <source>
        <dbReference type="Proteomes" id="UP000006281"/>
    </source>
</evidence>